<evidence type="ECO:0000313" key="3">
    <source>
        <dbReference type="Proteomes" id="UP000095746"/>
    </source>
</evidence>
<dbReference type="AlphaFoldDB" id="A0A174U514"/>
<dbReference type="Gene3D" id="4.10.260.20">
    <property type="entry name" value="Iron hydrogenase, small subunit"/>
    <property type="match status" value="1"/>
</dbReference>
<feature type="domain" description="Iron hydrogenase small subunit" evidence="1">
    <location>
        <begin position="48"/>
        <end position="107"/>
    </location>
</feature>
<dbReference type="SMART" id="SM00902">
    <property type="entry name" value="Fe_hyd_SSU"/>
    <property type="match status" value="1"/>
</dbReference>
<dbReference type="Pfam" id="PF02256">
    <property type="entry name" value="Fe_hyd_SSU"/>
    <property type="match status" value="1"/>
</dbReference>
<evidence type="ECO:0000259" key="1">
    <source>
        <dbReference type="SMART" id="SM00902"/>
    </source>
</evidence>
<reference evidence="2 3" key="1">
    <citation type="submission" date="2015-09" db="EMBL/GenBank/DDBJ databases">
        <authorList>
            <consortium name="Pathogen Informatics"/>
        </authorList>
    </citation>
    <scope>NUCLEOTIDE SEQUENCE [LARGE SCALE GENOMIC DNA]</scope>
    <source>
        <strain evidence="2 3">2789STDY5608854</strain>
    </source>
</reference>
<dbReference type="EC" id="1.12.7.2" evidence="2"/>
<dbReference type="InterPro" id="IPR009016">
    <property type="entry name" value="Fe_hydrogenase"/>
</dbReference>
<accession>A0A174U514</accession>
<dbReference type="InterPro" id="IPR036991">
    <property type="entry name" value="Fe_hydrogenase_ssu_sf"/>
</dbReference>
<proteinExistence type="predicted"/>
<dbReference type="PANTHER" id="PTHR11615">
    <property type="entry name" value="NITRATE, FORMATE, IRON DEHYDROGENASE"/>
    <property type="match status" value="1"/>
</dbReference>
<keyword evidence="2" id="KW-0560">Oxidoreductase</keyword>
<dbReference type="SUPFAM" id="SSF53920">
    <property type="entry name" value="Fe-only hydrogenase"/>
    <property type="match status" value="1"/>
</dbReference>
<dbReference type="InterPro" id="IPR003149">
    <property type="entry name" value="Fe_hydrogenase_ssu"/>
</dbReference>
<dbReference type="EMBL" id="CYZT01000742">
    <property type="protein sequence ID" value="CUQ17664.1"/>
    <property type="molecule type" value="Genomic_DNA"/>
</dbReference>
<gene>
    <name evidence="2" type="ORF">ERS852411_04065</name>
</gene>
<organism evidence="2 3">
    <name type="scientific">Flavonifractor plautii</name>
    <name type="common">Fusobacterium plautii</name>
    <dbReference type="NCBI Taxonomy" id="292800"/>
    <lineage>
        <taxon>Bacteria</taxon>
        <taxon>Bacillati</taxon>
        <taxon>Bacillota</taxon>
        <taxon>Clostridia</taxon>
        <taxon>Eubacteriales</taxon>
        <taxon>Oscillospiraceae</taxon>
        <taxon>Flavonifractor</taxon>
    </lineage>
</organism>
<dbReference type="Pfam" id="PF02906">
    <property type="entry name" value="Fe_hyd_lg_C"/>
    <property type="match status" value="1"/>
</dbReference>
<dbReference type="GO" id="GO:0008901">
    <property type="term" value="F:ferredoxin hydrogenase activity"/>
    <property type="evidence" value="ECO:0007669"/>
    <property type="project" value="UniProtKB-EC"/>
</dbReference>
<dbReference type="InterPro" id="IPR050340">
    <property type="entry name" value="Cytosolic_Fe-S_CAF"/>
</dbReference>
<sequence length="111" mass="12461">MASGLHNVKRVLDGIRDGSLQYDFVEFMACPGGCINGGGQPIQHANVRNFTDIKALRAAALYRQDEGMTYRRSHENPVVQKVYADFLGEPGSHKAHALLHCSYIKQKRYRV</sequence>
<name>A0A174U514_FLAPL</name>
<protein>
    <submittedName>
        <fullName evidence="2">Iron hydrogenase 1</fullName>
        <ecNumber evidence="2">1.12.7.2</ecNumber>
    </submittedName>
</protein>
<dbReference type="Proteomes" id="UP000095746">
    <property type="component" value="Unassembled WGS sequence"/>
</dbReference>
<dbReference type="Gene3D" id="3.40.950.10">
    <property type="entry name" value="Fe-only Hydrogenase (Larger Subunit), Chain L, domain 3"/>
    <property type="match status" value="1"/>
</dbReference>
<dbReference type="InterPro" id="IPR004108">
    <property type="entry name" value="Fe_hydrogenase_lsu_C"/>
</dbReference>
<evidence type="ECO:0000313" key="2">
    <source>
        <dbReference type="EMBL" id="CUQ17664.1"/>
    </source>
</evidence>